<feature type="region of interest" description="Disordered" evidence="1">
    <location>
        <begin position="52"/>
        <end position="74"/>
    </location>
</feature>
<reference evidence="3" key="1">
    <citation type="submission" date="2016-03" db="EMBL/GenBank/DDBJ databases">
        <authorList>
            <person name="Devillers Hugo."/>
        </authorList>
    </citation>
    <scope>NUCLEOTIDE SEQUENCE [LARGE SCALE GENOMIC DNA]</scope>
</reference>
<gene>
    <name evidence="2" type="ORF">LAME_0F08174G</name>
</gene>
<keyword evidence="3" id="KW-1185">Reference proteome</keyword>
<accession>A0A1G4JUH0</accession>
<dbReference type="OrthoDB" id="5398685at2759"/>
<proteinExistence type="predicted"/>
<organism evidence="2 3">
    <name type="scientific">Lachancea meyersii CBS 8951</name>
    <dbReference type="NCBI Taxonomy" id="1266667"/>
    <lineage>
        <taxon>Eukaryota</taxon>
        <taxon>Fungi</taxon>
        <taxon>Dikarya</taxon>
        <taxon>Ascomycota</taxon>
        <taxon>Saccharomycotina</taxon>
        <taxon>Saccharomycetes</taxon>
        <taxon>Saccharomycetales</taxon>
        <taxon>Saccharomycetaceae</taxon>
        <taxon>Lachancea</taxon>
    </lineage>
</organism>
<evidence type="ECO:0000256" key="1">
    <source>
        <dbReference type="SAM" id="MobiDB-lite"/>
    </source>
</evidence>
<evidence type="ECO:0000313" key="3">
    <source>
        <dbReference type="Proteomes" id="UP000191144"/>
    </source>
</evidence>
<evidence type="ECO:0000313" key="2">
    <source>
        <dbReference type="EMBL" id="SCU94610.1"/>
    </source>
</evidence>
<dbReference type="EMBL" id="LT598477">
    <property type="protein sequence ID" value="SCU94610.1"/>
    <property type="molecule type" value="Genomic_DNA"/>
</dbReference>
<feature type="compositionally biased region" description="Basic and acidic residues" evidence="1">
    <location>
        <begin position="57"/>
        <end position="74"/>
    </location>
</feature>
<sequence>MTTDNQIQAFETSSEFLDTFQQLQEGEKTAERLEKMLDQLEGKLDELLSEAQEANLDSEKPDDKTDSVQHRQDQ</sequence>
<dbReference type="AlphaFoldDB" id="A0A1G4JUH0"/>
<name>A0A1G4JUH0_9SACH</name>
<protein>
    <submittedName>
        <fullName evidence="2">LAME_0F08174g1_1</fullName>
    </submittedName>
</protein>
<dbReference type="Proteomes" id="UP000191144">
    <property type="component" value="Chromosome F"/>
</dbReference>